<protein>
    <submittedName>
        <fullName evidence="2">Chemotaxis protein CheW</fullName>
    </submittedName>
</protein>
<dbReference type="InterPro" id="IPR039315">
    <property type="entry name" value="CheW"/>
</dbReference>
<dbReference type="Gene3D" id="2.40.50.180">
    <property type="entry name" value="CheA-289, Domain 4"/>
    <property type="match status" value="1"/>
</dbReference>
<dbReference type="PANTHER" id="PTHR22617:SF23">
    <property type="entry name" value="CHEMOTAXIS PROTEIN CHEW"/>
    <property type="match status" value="1"/>
</dbReference>
<dbReference type="STRING" id="1580092.NADRNF5_0806"/>
<name>A0A0D5C2E3_9ARCH</name>
<gene>
    <name evidence="2" type="primary">cheW</name>
    <name evidence="2" type="ORF">NADRNF5_0806</name>
</gene>
<evidence type="ECO:0000313" key="3">
    <source>
        <dbReference type="Proteomes" id="UP000032408"/>
    </source>
</evidence>
<dbReference type="SUPFAM" id="SSF50341">
    <property type="entry name" value="CheW-like"/>
    <property type="match status" value="1"/>
</dbReference>
<accession>A0A0D5C2E3</accession>
<dbReference type="Gene3D" id="2.30.30.40">
    <property type="entry name" value="SH3 Domains"/>
    <property type="match status" value="1"/>
</dbReference>
<dbReference type="InterPro" id="IPR036061">
    <property type="entry name" value="CheW-like_dom_sf"/>
</dbReference>
<dbReference type="PANTHER" id="PTHR22617">
    <property type="entry name" value="CHEMOTAXIS SENSOR HISTIDINE KINASE-RELATED"/>
    <property type="match status" value="1"/>
</dbReference>
<dbReference type="KEGG" id="nin:NADRNF5_0806"/>
<evidence type="ECO:0000313" key="2">
    <source>
        <dbReference type="EMBL" id="AJW70500.1"/>
    </source>
</evidence>
<reference evidence="2 3" key="2">
    <citation type="journal article" date="2016" name="ISME J.">
        <title>Physiological and genomic characterization of two novel marine thaumarchaeal strains indicates niche differentiation.</title>
        <authorList>
            <person name="Bayer B."/>
            <person name="Vojvoda J."/>
            <person name="Offre P."/>
            <person name="Alves R.J."/>
            <person name="Elisabeth N.H."/>
            <person name="Garcia J.A."/>
            <person name="Volland J.M."/>
            <person name="Srivastava A."/>
            <person name="Schleper C."/>
            <person name="Herndl G.J."/>
        </authorList>
    </citation>
    <scope>NUCLEOTIDE SEQUENCE [LARGE SCALE GENOMIC DNA]</scope>
    <source>
        <strain evidence="2 3">NF5</strain>
    </source>
</reference>
<proteinExistence type="predicted"/>
<organism evidence="2 3">
    <name type="scientific">Nitrosopumilus adriaticus</name>
    <dbReference type="NCBI Taxonomy" id="1580092"/>
    <lineage>
        <taxon>Archaea</taxon>
        <taxon>Nitrososphaerota</taxon>
        <taxon>Nitrososphaeria</taxon>
        <taxon>Nitrosopumilales</taxon>
        <taxon>Nitrosopumilaceae</taxon>
        <taxon>Nitrosopumilus</taxon>
    </lineage>
</organism>
<dbReference type="EMBL" id="CP011070">
    <property type="protein sequence ID" value="AJW70500.1"/>
    <property type="molecule type" value="Genomic_DNA"/>
</dbReference>
<dbReference type="GeneID" id="24820036"/>
<dbReference type="PROSITE" id="PS50851">
    <property type="entry name" value="CHEW"/>
    <property type="match status" value="1"/>
</dbReference>
<evidence type="ECO:0000259" key="1">
    <source>
        <dbReference type="PROSITE" id="PS50851"/>
    </source>
</evidence>
<dbReference type="SMART" id="SM00260">
    <property type="entry name" value="CheW"/>
    <property type="match status" value="1"/>
</dbReference>
<dbReference type="GO" id="GO:0005829">
    <property type="term" value="C:cytosol"/>
    <property type="evidence" value="ECO:0007669"/>
    <property type="project" value="TreeGrafter"/>
</dbReference>
<dbReference type="RefSeq" id="WP_237089331.1">
    <property type="nucleotide sequence ID" value="NZ_CP011070.1"/>
</dbReference>
<keyword evidence="3" id="KW-1185">Reference proteome</keyword>
<reference evidence="3" key="1">
    <citation type="submission" date="2015-03" db="EMBL/GenBank/DDBJ databases">
        <title>Characterization of two novel Thaumarchaeota isolated from the Northern Adriatic Sea.</title>
        <authorList>
            <person name="Bayer B."/>
            <person name="Vojvoda J."/>
            <person name="Offre P."/>
            <person name="Srivastava A."/>
            <person name="Elisabeth N."/>
            <person name="Garcia J.A.L."/>
            <person name="Schleper C."/>
            <person name="Herndl G.J."/>
        </authorList>
    </citation>
    <scope>NUCLEOTIDE SEQUENCE [LARGE SCALE GENOMIC DNA]</scope>
    <source>
        <strain evidence="3">NF5</strain>
    </source>
</reference>
<sequence length="177" mass="19817">MNHQKNGNYAVPIQQVKEIKTVGTITKIPKSKSFVKGVMNLRGKIIPVIDVNSKIGISNNTNANHTKQRILVADSKNVLTGLLVDEVNEVLRLNKKDIETAPLEAFNDTKYIKGIAKVNEKLYVILDIPEFIGENENKDPVSQSKETDNISSEEIKNIEKDEILPEIEEIINQKING</sequence>
<dbReference type="GO" id="GO:0006935">
    <property type="term" value="P:chemotaxis"/>
    <property type="evidence" value="ECO:0007669"/>
    <property type="project" value="InterPro"/>
</dbReference>
<dbReference type="Pfam" id="PF01584">
    <property type="entry name" value="CheW"/>
    <property type="match status" value="1"/>
</dbReference>
<dbReference type="Proteomes" id="UP000032408">
    <property type="component" value="Chromosome"/>
</dbReference>
<dbReference type="GO" id="GO:0007165">
    <property type="term" value="P:signal transduction"/>
    <property type="evidence" value="ECO:0007669"/>
    <property type="project" value="InterPro"/>
</dbReference>
<dbReference type="AlphaFoldDB" id="A0A0D5C2E3"/>
<feature type="domain" description="CheW-like" evidence="1">
    <location>
        <begin position="1"/>
        <end position="137"/>
    </location>
</feature>
<dbReference type="InterPro" id="IPR002545">
    <property type="entry name" value="CheW-lke_dom"/>
</dbReference>
<dbReference type="HOGENOM" id="CLU_048995_3_0_2"/>